<accession>A0ABP0KBJ1</accession>
<dbReference type="InterPro" id="IPR010285">
    <property type="entry name" value="DNA_helicase_pif1-like_DEAD"/>
</dbReference>
<feature type="compositionally biased region" description="Pro residues" evidence="2">
    <location>
        <begin position="2416"/>
        <end position="2425"/>
    </location>
</feature>
<sequence>MMEQDWVEAWEGWDEMAAEGTDAAALQCAERFLHIAGAAAPLQPRSDDDRLQQLETQGLVLHTAESHGMNNCLIDSLLLALTAANLTPNAARYSKAERKRMCVRCREHLRRQYGTPVGTYLDGHADAPHILDFFLRHEWRKDVSVRVHFYDCLDAGQVLENQDELAFVDYTVGGALETRQELAHRHSSSKDPPSVGAADTDSVLSWDSQQSSEGSSAAPSLTEELHHQWCTWEDKESMSIRDLGKQFRTKPLLPPPLPAETMDWVDSMSGIAYPACHCAFENCGWCSEDQPCLDALLPLNAWVVDGVKWHCSSGQCCADSESCLWAHLQDHHATAFEHCPGDIPSAYVAALQHVEEQAVPAVGWSVDRRTLRRLRQARQEDHCVALICSECPGVAQDSDPYQLCNACELPLCRGCWSRMRQKMYAGVPQALTNDNWYGYPVDLLYTHKVRWVEAAAACPVWTSMISFYLEADRGHVMEETLHRADQRLAIRGNVSAVSLPWEQIYGKFADMTPEHRLAGLPHALPALKSMIQLTVKGMLHGEISEWVAGAKVRPWVVVALLDHLVDLAHPMFQGYDGTPAELKELFRAKVNQQYGKDEFPVVTLEEVDKAPTPHNPSPPQTKHATPEPAGLGDFNGEAFQGNVRPQVLSPDWSTDQTADLTAQEVTRLAVGTPQVTVQTGNEFWDQWQPKYLSWAFPFSLPAPVGGPDYPNKDRWRRSIDAAMLGPIAHLRSLTRRVESSIRNSWDLVSGLRRLTFKWHSVWEDTAVTIPVLDYETRRCSTVRDPWCVDIAFQSMIRFVFAELLGVRMCFKCPQCTCRDMLEHPSHPVGGVLGLVLGFCGAIEYQQNSTPHFHANVYVASIWQHPLKVLATKLQAKAVSLGEIFQYQQWLHNESHLNLEQHVARLPDLETEWKQNFVGKQHDKLCLWPAFVAADTEPSPWTAPSSHSETVSRDATTYRTKYASAVQDRVNFRVPLLPETHDPACDRNCLRHGTLRRLQRLMQHAARKATQYFTGYLQKPQPIGKKELQQAAKHLSFLDVAPTKGAEAQQYRRVLQRICGDLEFRCSVRPLTEETMLAGFWDGEEVTSAECIRSFAVIPFVGADWLAQHDRTTEVRALVKPFKHRHAALKASDVYGWRGTDPRIYYLSPWEFTALWDVQRLQPPRGDATDLSTWVNNPRSEEEPTDGWQFGRDFVWKKKLPDLGRDVVRLPHRVATEAVADHYLRRRIAPLVPYPTAAPLPKADMSKAEQARILSVYLRPWTLASEDSTAHVPHLAALDCPISDIQQTPRQRCTAKTQLGRRCHAAAWRDYIEHHIVSANARRTIQNFLAAAECSPEEAEASLDTTKLAHVDVDTSWVDLTTVQRLTAGHGFRYSKRSEPTVQNIVQQWTPDNAGLNPIQCLQAILERCIVEHQEERQDVPQRSEPFRAILHGVPGAGKSQTLKWIRAFFESTCQWSHPQDFAFVAPQNTQAALIEGITLHSFADMRVKGAKNKPDPNTSMQRFVKFQRLRWLIIDECSTAALEVLAALEKHLQDAVRPKNSWKCRKSGAVRPFAGINVLIAGDCWQFPAVKATSIFQNPFRSGQSLSVTALQKILWTHNQNNVQHLFELTKEHRCTDPWLSAILKEARRGTLNQELWSFLHGYPTLHPGSWDPTTNTCGCKNPTCEGLPKIWTQEVLHGSDARTWAARLGDECNVCSAERRRRCVVAESSDFGPNPKDPKFLHAPFIHGLNAAKYVAALLRARWVAAEQNQLLLWAVAQDTPLFHTDPDTDAHELRRRKENWLQRHDQSTGGIMGLLPLLPNMPVRITQTLPELKPFGLFKNTRGQLYNWTLHPEDVAAIQTCSDSDWVLRHLPTCIFVAIPGATWQHRPGLPAGVACIRPGVQHWQLEAHGQATVARKGFPIACDYAGTAHSFMGATLAACSLDLGFWDSSASRDSQLSAYMCLSRVKRAEDVCIARTFSPNLLSQGELIGPETFLQVHRQKLTLNEAKSRFEKDQVQRKRNTETLLFCRGCSPKAKGNQGLLPIREFADNNTWDPEGWYAIVQLGMERMCSQCRESRKPQPQTAPGDQPVGAEEPSVPCAFCTVTKLPKLGFCQKCLATERLACAKCDVGMKLKRKTLAAFSPEEIQRRKRTKELRRARCVKCALVRPNVAKGNVGHCDLCQKSISVSHFHKYDSASKTGICRRCAQKAAELKRAAAKVCPQCSLPLHAAATPGTWCRKCAYPPCAGCEKVERCKKGSNHAKHRPFWRCETCAAHVCTECAKKPVGPSAGPDAVCPQCKPNNCCPKCKAPTPATANLGSWCQACAYPPCSGGCGAPRPCLTGGKYHAKQLPTWTCQACSAVVPPKKRSRTTGPVSRADAATQEPDLPPLPPPASPPPDRPNQSLSDNAFAAIPKRRKTKANTLPPSDDFLRVPDMPPLPPPATPLANKSIASTDGGLPKRRKK</sequence>
<feature type="region of interest" description="Disordered" evidence="2">
    <location>
        <begin position="1166"/>
        <end position="1185"/>
    </location>
</feature>
<keyword evidence="5" id="KW-1185">Reference proteome</keyword>
<keyword evidence="1" id="KW-0547">Nucleotide-binding</keyword>
<dbReference type="Pfam" id="PF05970">
    <property type="entry name" value="PIF1"/>
    <property type="match status" value="1"/>
</dbReference>
<feature type="compositionally biased region" description="Low complexity" evidence="2">
    <location>
        <begin position="205"/>
        <end position="220"/>
    </location>
</feature>
<keyword evidence="1" id="KW-0067">ATP-binding</keyword>
<feature type="domain" description="DNA helicase Pif1-like DEAD-box helicase" evidence="3">
    <location>
        <begin position="1430"/>
        <end position="1615"/>
    </location>
</feature>
<keyword evidence="1" id="KW-0227">DNA damage</keyword>
<keyword evidence="1" id="KW-0347">Helicase</keyword>
<comment type="caution">
    <text evidence="4">The sequence shown here is derived from an EMBL/GenBank/DDBJ whole genome shotgun (WGS) entry which is preliminary data.</text>
</comment>
<feature type="region of interest" description="Disordered" evidence="2">
    <location>
        <begin position="2346"/>
        <end position="2445"/>
    </location>
</feature>
<comment type="cofactor">
    <cofactor evidence="1">
        <name>Mg(2+)</name>
        <dbReference type="ChEBI" id="CHEBI:18420"/>
    </cofactor>
</comment>
<evidence type="ECO:0000256" key="1">
    <source>
        <dbReference type="RuleBase" id="RU363044"/>
    </source>
</evidence>
<evidence type="ECO:0000313" key="4">
    <source>
        <dbReference type="EMBL" id="CAK9023424.1"/>
    </source>
</evidence>
<feature type="region of interest" description="Disordered" evidence="2">
    <location>
        <begin position="181"/>
        <end position="220"/>
    </location>
</feature>
<name>A0ABP0KBJ1_9DINO</name>
<organism evidence="4 5">
    <name type="scientific">Durusdinium trenchii</name>
    <dbReference type="NCBI Taxonomy" id="1381693"/>
    <lineage>
        <taxon>Eukaryota</taxon>
        <taxon>Sar</taxon>
        <taxon>Alveolata</taxon>
        <taxon>Dinophyceae</taxon>
        <taxon>Suessiales</taxon>
        <taxon>Symbiodiniaceae</taxon>
        <taxon>Durusdinium</taxon>
    </lineage>
</organism>
<reference evidence="4 5" key="1">
    <citation type="submission" date="2024-02" db="EMBL/GenBank/DDBJ databases">
        <authorList>
            <person name="Chen Y."/>
            <person name="Shah S."/>
            <person name="Dougan E. K."/>
            <person name="Thang M."/>
            <person name="Chan C."/>
        </authorList>
    </citation>
    <scope>NUCLEOTIDE SEQUENCE [LARGE SCALE GENOMIC DNA]</scope>
</reference>
<dbReference type="Proteomes" id="UP001642484">
    <property type="component" value="Unassembled WGS sequence"/>
</dbReference>
<feature type="region of interest" description="Disordered" evidence="2">
    <location>
        <begin position="608"/>
        <end position="636"/>
    </location>
</feature>
<dbReference type="Gene3D" id="3.40.50.300">
    <property type="entry name" value="P-loop containing nucleotide triphosphate hydrolases"/>
    <property type="match status" value="1"/>
</dbReference>
<keyword evidence="1" id="KW-0234">DNA repair</keyword>
<comment type="similarity">
    <text evidence="1">Belongs to the helicase family.</text>
</comment>
<dbReference type="SUPFAM" id="SSF52540">
    <property type="entry name" value="P-loop containing nucleoside triphosphate hydrolases"/>
    <property type="match status" value="2"/>
</dbReference>
<dbReference type="EC" id="5.6.2.3" evidence="1"/>
<dbReference type="PANTHER" id="PTHR47642">
    <property type="entry name" value="ATP-DEPENDENT DNA HELICASE"/>
    <property type="match status" value="1"/>
</dbReference>
<keyword evidence="1" id="KW-0233">DNA recombination</keyword>
<protein>
    <recommendedName>
        <fullName evidence="1">ATP-dependent DNA helicase</fullName>
        <ecNumber evidence="1">5.6.2.3</ecNumber>
    </recommendedName>
</protein>
<dbReference type="InterPro" id="IPR051055">
    <property type="entry name" value="PIF1_helicase"/>
</dbReference>
<evidence type="ECO:0000259" key="3">
    <source>
        <dbReference type="Pfam" id="PF05970"/>
    </source>
</evidence>
<proteinExistence type="inferred from homology"/>
<keyword evidence="1" id="KW-0378">Hydrolase</keyword>
<dbReference type="PANTHER" id="PTHR47642:SF5">
    <property type="entry name" value="ATP-DEPENDENT DNA HELICASE"/>
    <property type="match status" value="1"/>
</dbReference>
<evidence type="ECO:0000313" key="5">
    <source>
        <dbReference type="Proteomes" id="UP001642484"/>
    </source>
</evidence>
<comment type="catalytic activity">
    <reaction evidence="1">
        <text>ATP + H2O = ADP + phosphate + H(+)</text>
        <dbReference type="Rhea" id="RHEA:13065"/>
        <dbReference type="ChEBI" id="CHEBI:15377"/>
        <dbReference type="ChEBI" id="CHEBI:15378"/>
        <dbReference type="ChEBI" id="CHEBI:30616"/>
        <dbReference type="ChEBI" id="CHEBI:43474"/>
        <dbReference type="ChEBI" id="CHEBI:456216"/>
        <dbReference type="EC" id="5.6.2.3"/>
    </reaction>
</comment>
<gene>
    <name evidence="4" type="ORF">CCMP2556_LOCUS15222</name>
</gene>
<evidence type="ECO:0000256" key="2">
    <source>
        <dbReference type="SAM" id="MobiDB-lite"/>
    </source>
</evidence>
<dbReference type="EMBL" id="CAXAMN010007925">
    <property type="protein sequence ID" value="CAK9023424.1"/>
    <property type="molecule type" value="Genomic_DNA"/>
</dbReference>
<dbReference type="InterPro" id="IPR027417">
    <property type="entry name" value="P-loop_NTPase"/>
</dbReference>
<feature type="compositionally biased region" description="Pro residues" evidence="2">
    <location>
        <begin position="2367"/>
        <end position="2381"/>
    </location>
</feature>